<evidence type="ECO:0008006" key="3">
    <source>
        <dbReference type="Google" id="ProtNLM"/>
    </source>
</evidence>
<feature type="non-terminal residue" evidence="1">
    <location>
        <position position="1"/>
    </location>
</feature>
<keyword evidence="2" id="KW-1185">Reference proteome</keyword>
<protein>
    <recommendedName>
        <fullName evidence="3">Electron transfer flavoprotein alpha/beta-subunit N-terminal domain-containing protein</fullName>
    </recommendedName>
</protein>
<evidence type="ECO:0000313" key="1">
    <source>
        <dbReference type="EMBL" id="VDM85581.1"/>
    </source>
</evidence>
<dbReference type="Gene3D" id="3.40.50.620">
    <property type="entry name" value="HUPs"/>
    <property type="match status" value="1"/>
</dbReference>
<accession>A0A3P7JIM3</accession>
<organism evidence="1 2">
    <name type="scientific">Strongylus vulgaris</name>
    <name type="common">Blood worm</name>
    <dbReference type="NCBI Taxonomy" id="40348"/>
    <lineage>
        <taxon>Eukaryota</taxon>
        <taxon>Metazoa</taxon>
        <taxon>Ecdysozoa</taxon>
        <taxon>Nematoda</taxon>
        <taxon>Chromadorea</taxon>
        <taxon>Rhabditida</taxon>
        <taxon>Rhabditina</taxon>
        <taxon>Rhabditomorpha</taxon>
        <taxon>Strongyloidea</taxon>
        <taxon>Strongylidae</taxon>
        <taxon>Strongylus</taxon>
    </lineage>
</organism>
<dbReference type="EMBL" id="UYYB01142402">
    <property type="protein sequence ID" value="VDM85581.1"/>
    <property type="molecule type" value="Genomic_DNA"/>
</dbReference>
<sequence length="51" mass="5397">LGGDIAVLVTGANSSKVAEQVAKVSGVKKVLVAQDEKLKNNLPGRLNTRFY</sequence>
<proteinExistence type="predicted"/>
<gene>
    <name evidence="1" type="ORF">SVUK_LOCUS20579</name>
</gene>
<reference evidence="1 2" key="1">
    <citation type="submission" date="2018-11" db="EMBL/GenBank/DDBJ databases">
        <authorList>
            <consortium name="Pathogen Informatics"/>
        </authorList>
    </citation>
    <scope>NUCLEOTIDE SEQUENCE [LARGE SCALE GENOMIC DNA]</scope>
</reference>
<dbReference type="OrthoDB" id="1715808at2759"/>
<dbReference type="InterPro" id="IPR014729">
    <property type="entry name" value="Rossmann-like_a/b/a_fold"/>
</dbReference>
<dbReference type="Proteomes" id="UP000270094">
    <property type="component" value="Unassembled WGS sequence"/>
</dbReference>
<dbReference type="SUPFAM" id="SSF52402">
    <property type="entry name" value="Adenine nucleotide alpha hydrolases-like"/>
    <property type="match status" value="1"/>
</dbReference>
<name>A0A3P7JIM3_STRVU</name>
<evidence type="ECO:0000313" key="2">
    <source>
        <dbReference type="Proteomes" id="UP000270094"/>
    </source>
</evidence>
<dbReference type="AlphaFoldDB" id="A0A3P7JIM3"/>